<protein>
    <submittedName>
        <fullName evidence="2">Uncharacterized protein</fullName>
    </submittedName>
</protein>
<evidence type="ECO:0000256" key="1">
    <source>
        <dbReference type="SAM" id="MobiDB-lite"/>
    </source>
</evidence>
<dbReference type="AlphaFoldDB" id="A0A2K3KDN5"/>
<feature type="non-terminal residue" evidence="2">
    <location>
        <position position="42"/>
    </location>
</feature>
<comment type="caution">
    <text evidence="2">The sequence shown here is derived from an EMBL/GenBank/DDBJ whole genome shotgun (WGS) entry which is preliminary data.</text>
</comment>
<proteinExistence type="predicted"/>
<feature type="region of interest" description="Disordered" evidence="1">
    <location>
        <begin position="1"/>
        <end position="42"/>
    </location>
</feature>
<reference evidence="2 3" key="1">
    <citation type="journal article" date="2014" name="Am. J. Bot.">
        <title>Genome assembly and annotation for red clover (Trifolium pratense; Fabaceae).</title>
        <authorList>
            <person name="Istvanek J."/>
            <person name="Jaros M."/>
            <person name="Krenek A."/>
            <person name="Repkova J."/>
        </authorList>
    </citation>
    <scope>NUCLEOTIDE SEQUENCE [LARGE SCALE GENOMIC DNA]</scope>
    <source>
        <strain evidence="3">cv. Tatra</strain>
        <tissue evidence="2">Young leaves</tissue>
    </source>
</reference>
<name>A0A2K3KDN5_TRIPR</name>
<dbReference type="EMBL" id="ASHM01092987">
    <property type="protein sequence ID" value="PNX64425.1"/>
    <property type="molecule type" value="Genomic_DNA"/>
</dbReference>
<accession>A0A2K3KDN5</accession>
<gene>
    <name evidence="2" type="ORF">L195_g054012</name>
</gene>
<feature type="compositionally biased region" description="Acidic residues" evidence="1">
    <location>
        <begin position="10"/>
        <end position="20"/>
    </location>
</feature>
<evidence type="ECO:0000313" key="2">
    <source>
        <dbReference type="EMBL" id="PNX64425.1"/>
    </source>
</evidence>
<evidence type="ECO:0000313" key="3">
    <source>
        <dbReference type="Proteomes" id="UP000236291"/>
    </source>
</evidence>
<reference evidence="2 3" key="2">
    <citation type="journal article" date="2017" name="Front. Plant Sci.">
        <title>Gene Classification and Mining of Molecular Markers Useful in Red Clover (Trifolium pratense) Breeding.</title>
        <authorList>
            <person name="Istvanek J."/>
            <person name="Dluhosova J."/>
            <person name="Dluhos P."/>
            <person name="Patkova L."/>
            <person name="Nedelnik J."/>
            <person name="Repkova J."/>
        </authorList>
    </citation>
    <scope>NUCLEOTIDE SEQUENCE [LARGE SCALE GENOMIC DNA]</scope>
    <source>
        <strain evidence="3">cv. Tatra</strain>
        <tissue evidence="2">Young leaves</tissue>
    </source>
</reference>
<organism evidence="2 3">
    <name type="scientific">Trifolium pratense</name>
    <name type="common">Red clover</name>
    <dbReference type="NCBI Taxonomy" id="57577"/>
    <lineage>
        <taxon>Eukaryota</taxon>
        <taxon>Viridiplantae</taxon>
        <taxon>Streptophyta</taxon>
        <taxon>Embryophyta</taxon>
        <taxon>Tracheophyta</taxon>
        <taxon>Spermatophyta</taxon>
        <taxon>Magnoliopsida</taxon>
        <taxon>eudicotyledons</taxon>
        <taxon>Gunneridae</taxon>
        <taxon>Pentapetalae</taxon>
        <taxon>rosids</taxon>
        <taxon>fabids</taxon>
        <taxon>Fabales</taxon>
        <taxon>Fabaceae</taxon>
        <taxon>Papilionoideae</taxon>
        <taxon>50 kb inversion clade</taxon>
        <taxon>NPAAA clade</taxon>
        <taxon>Hologalegina</taxon>
        <taxon>IRL clade</taxon>
        <taxon>Trifolieae</taxon>
        <taxon>Trifolium</taxon>
    </lineage>
</organism>
<sequence length="42" mass="4752">MRKAETKAEEEADIMIYDEGEPSRNLSSSDHENQETVEGIPD</sequence>
<dbReference type="Proteomes" id="UP000236291">
    <property type="component" value="Unassembled WGS sequence"/>
</dbReference>
<dbReference type="ExpressionAtlas" id="A0A2K3KDN5">
    <property type="expression patterns" value="baseline"/>
</dbReference>